<dbReference type="EMBL" id="FOWQ01000003">
    <property type="protein sequence ID" value="SFP15885.1"/>
    <property type="molecule type" value="Genomic_DNA"/>
</dbReference>
<evidence type="ECO:0000313" key="3">
    <source>
        <dbReference type="EMBL" id="SFP15885.1"/>
    </source>
</evidence>
<dbReference type="SUPFAM" id="SSF47413">
    <property type="entry name" value="lambda repressor-like DNA-binding domains"/>
    <property type="match status" value="1"/>
</dbReference>
<evidence type="ECO:0000259" key="2">
    <source>
        <dbReference type="PROSITE" id="PS50943"/>
    </source>
</evidence>
<dbReference type="STRING" id="1523247.SAMN05660464_2272"/>
<accession>A0A1I5N1U6</accession>
<gene>
    <name evidence="3" type="ORF">SAMN05660464_2272</name>
</gene>
<evidence type="ECO:0000313" key="4">
    <source>
        <dbReference type="Proteomes" id="UP000198857"/>
    </source>
</evidence>
<keyword evidence="4" id="KW-1185">Reference proteome</keyword>
<feature type="compositionally biased region" description="Basic and acidic residues" evidence="1">
    <location>
        <begin position="123"/>
        <end position="139"/>
    </location>
</feature>
<dbReference type="AlphaFoldDB" id="A0A1I5N1U6"/>
<dbReference type="CDD" id="cd00093">
    <property type="entry name" value="HTH_XRE"/>
    <property type="match status" value="1"/>
</dbReference>
<organism evidence="3 4">
    <name type="scientific">Geodermatophilus dictyosporus</name>
    <dbReference type="NCBI Taxonomy" id="1523247"/>
    <lineage>
        <taxon>Bacteria</taxon>
        <taxon>Bacillati</taxon>
        <taxon>Actinomycetota</taxon>
        <taxon>Actinomycetes</taxon>
        <taxon>Geodermatophilales</taxon>
        <taxon>Geodermatophilaceae</taxon>
        <taxon>Geodermatophilus</taxon>
    </lineage>
</organism>
<feature type="compositionally biased region" description="Basic and acidic residues" evidence="1">
    <location>
        <begin position="159"/>
        <end position="171"/>
    </location>
</feature>
<dbReference type="Pfam" id="PF01381">
    <property type="entry name" value="HTH_3"/>
    <property type="match status" value="1"/>
</dbReference>
<sequence>MSDTDDLAGLLRRIRRVADLSQRDLAAVSGVPQPTIAAAEAGTRGLDARRLARLARVAGLRLVLVDAEGTEVAPMDADAVRDEVGRRYPAHLDTRHGDEGWWHGPHRYDRPPVTYTFTRDRRHRDDVRRLRGTPPDHQRPQPGDGLAERAAARRAAARQAREEERRRRLDAGELAPAALGFDCSCPPACDELDDRSGPPRHAGDCACGCDLS</sequence>
<dbReference type="InterPro" id="IPR001387">
    <property type="entry name" value="Cro/C1-type_HTH"/>
</dbReference>
<reference evidence="4" key="1">
    <citation type="submission" date="2016-10" db="EMBL/GenBank/DDBJ databases">
        <authorList>
            <person name="Varghese N."/>
            <person name="Submissions S."/>
        </authorList>
    </citation>
    <scope>NUCLEOTIDE SEQUENCE [LARGE SCALE GENOMIC DNA]</scope>
    <source>
        <strain evidence="4">DSM 44208</strain>
    </source>
</reference>
<dbReference type="Gene3D" id="1.10.260.40">
    <property type="entry name" value="lambda repressor-like DNA-binding domains"/>
    <property type="match status" value="1"/>
</dbReference>
<dbReference type="InterPro" id="IPR010982">
    <property type="entry name" value="Lambda_DNA-bd_dom_sf"/>
</dbReference>
<dbReference type="PROSITE" id="PS50943">
    <property type="entry name" value="HTH_CROC1"/>
    <property type="match status" value="1"/>
</dbReference>
<dbReference type="Proteomes" id="UP000198857">
    <property type="component" value="Unassembled WGS sequence"/>
</dbReference>
<proteinExistence type="predicted"/>
<dbReference type="GO" id="GO:0003677">
    <property type="term" value="F:DNA binding"/>
    <property type="evidence" value="ECO:0007669"/>
    <property type="project" value="InterPro"/>
</dbReference>
<protein>
    <submittedName>
        <fullName evidence="3">Helix-turn-helix</fullName>
    </submittedName>
</protein>
<dbReference type="RefSeq" id="WP_169064067.1">
    <property type="nucleotide sequence ID" value="NZ_FOWQ01000003.1"/>
</dbReference>
<dbReference type="SMART" id="SM00530">
    <property type="entry name" value="HTH_XRE"/>
    <property type="match status" value="1"/>
</dbReference>
<feature type="region of interest" description="Disordered" evidence="1">
    <location>
        <begin position="119"/>
        <end position="171"/>
    </location>
</feature>
<name>A0A1I5N1U6_9ACTN</name>
<evidence type="ECO:0000256" key="1">
    <source>
        <dbReference type="SAM" id="MobiDB-lite"/>
    </source>
</evidence>
<feature type="domain" description="HTH cro/C1-type" evidence="2">
    <location>
        <begin position="11"/>
        <end position="65"/>
    </location>
</feature>